<dbReference type="OrthoDB" id="2157530at2759"/>
<reference evidence="1 2" key="1">
    <citation type="submission" date="2019-12" db="EMBL/GenBank/DDBJ databases">
        <title>Draft genome sequence of the ascomycete Xylaria multiplex DSM 110363.</title>
        <authorList>
            <person name="Buettner E."/>
            <person name="Kellner H."/>
        </authorList>
    </citation>
    <scope>NUCLEOTIDE SEQUENCE [LARGE SCALE GENOMIC DNA]</scope>
    <source>
        <strain evidence="1 2">DSM 110363</strain>
    </source>
</reference>
<dbReference type="InParanoid" id="A0A7C8IM35"/>
<keyword evidence="2" id="KW-1185">Reference proteome</keyword>
<proteinExistence type="predicted"/>
<evidence type="ECO:0008006" key="3">
    <source>
        <dbReference type="Google" id="ProtNLM"/>
    </source>
</evidence>
<accession>A0A7C8IM35</accession>
<comment type="caution">
    <text evidence="1">The sequence shown here is derived from an EMBL/GenBank/DDBJ whole genome shotgun (WGS) entry which is preliminary data.</text>
</comment>
<protein>
    <recommendedName>
        <fullName evidence="3">Heterokaryon incompatibility domain-containing protein</fullName>
    </recommendedName>
</protein>
<dbReference type="EMBL" id="WUBL01000074">
    <property type="protein sequence ID" value="KAF2967109.1"/>
    <property type="molecule type" value="Genomic_DNA"/>
</dbReference>
<evidence type="ECO:0000313" key="1">
    <source>
        <dbReference type="EMBL" id="KAF2967109.1"/>
    </source>
</evidence>
<dbReference type="Proteomes" id="UP000481858">
    <property type="component" value="Unassembled WGS sequence"/>
</dbReference>
<sequence length="500" mass="56211">MVTAVYPSKSKTPFWKRLVVRVFKPGLSPQRSATVPATVPATVSVSSHLAIGQISSHNLLEEWQSIKGKDEWTQQTLVLNNPQREPLAYTNLLTELFQAEAAQSRRQRKELTLNQLRQKAALFAACQRLAFAIGAPVLGQLSPFTNSVRPPYNASINPGFWIKDQTGEIKPRFLWDVVRKQTVGTGRFEHCPEFVFISHTWGNNIDTFHDWVEVSGVPWKVPHITTFNIIELPNKLAGTPWKYVWIDLFTVPQGPEDEEGIRIQANEIHHQPTFLRQAKCAIAWFSDIPKWSLMPGVMQFLGLEIFESTVALEHDDVEKIKRAKTDILGNLAGTLEIVDDPGDMEESGNDIYANGWFRSPWTLQECCVRPDMILADANFDFLTATTGYPVAINDIAAVLVAMNSLPSMRGVKSLPQAARLALMVFQDVGLDHLVSIKSLAINIDDKGQYKLEPREQVTEGERNFFDQTLNSNKASDLIKRNGIFRVNQITSAQNESIYPS</sequence>
<dbReference type="AlphaFoldDB" id="A0A7C8IM35"/>
<name>A0A7C8IM35_9PEZI</name>
<organism evidence="1 2">
    <name type="scientific">Xylaria multiplex</name>
    <dbReference type="NCBI Taxonomy" id="323545"/>
    <lineage>
        <taxon>Eukaryota</taxon>
        <taxon>Fungi</taxon>
        <taxon>Dikarya</taxon>
        <taxon>Ascomycota</taxon>
        <taxon>Pezizomycotina</taxon>
        <taxon>Sordariomycetes</taxon>
        <taxon>Xylariomycetidae</taxon>
        <taxon>Xylariales</taxon>
        <taxon>Xylariaceae</taxon>
        <taxon>Xylaria</taxon>
    </lineage>
</organism>
<gene>
    <name evidence="1" type="ORF">GQX73_g6484</name>
</gene>
<evidence type="ECO:0000313" key="2">
    <source>
        <dbReference type="Proteomes" id="UP000481858"/>
    </source>
</evidence>